<organism evidence="1">
    <name type="scientific">Stegastes partitus</name>
    <name type="common">bicolor damselfish</name>
    <dbReference type="NCBI Taxonomy" id="144197"/>
    <lineage>
        <taxon>Eukaryota</taxon>
        <taxon>Metazoa</taxon>
        <taxon>Chordata</taxon>
        <taxon>Craniata</taxon>
        <taxon>Vertebrata</taxon>
        <taxon>Euteleostomi</taxon>
        <taxon>Actinopterygii</taxon>
        <taxon>Neopterygii</taxon>
        <taxon>Teleostei</taxon>
        <taxon>Neoteleostei</taxon>
        <taxon>Acanthomorphata</taxon>
        <taxon>Ovalentaria</taxon>
        <taxon>Pomacentridae</taxon>
        <taxon>Stegastes</taxon>
    </lineage>
</organism>
<name>A0A3B5BJW7_9TELE</name>
<accession>A0A3B5BJW7</accession>
<reference evidence="1" key="1">
    <citation type="submission" date="2023-09" db="UniProtKB">
        <authorList>
            <consortium name="Ensembl"/>
        </authorList>
    </citation>
    <scope>IDENTIFICATION</scope>
</reference>
<dbReference type="Ensembl" id="ENSSPAT00000028286.1">
    <property type="protein sequence ID" value="ENSSPAP00000027832.1"/>
    <property type="gene ID" value="ENSSPAG00000020994.1"/>
</dbReference>
<evidence type="ECO:0000313" key="1">
    <source>
        <dbReference type="Ensembl" id="ENSSPAP00000027832.1"/>
    </source>
</evidence>
<proteinExistence type="predicted"/>
<protein>
    <submittedName>
        <fullName evidence="1">Uncharacterized protein</fullName>
    </submittedName>
</protein>
<dbReference type="AlphaFoldDB" id="A0A3B5BJW7"/>
<sequence>MLKVSSGLSGAFLSRGNDPRLVWGCYTCGKLGPVVNPPRVFLILTSYSEQETTQTSIRDSGEGQLCGGEKVRLLTTHRLILLKHTADL</sequence>